<gene>
    <name evidence="2" type="ORF">BRENAR_LOCUS2656</name>
</gene>
<dbReference type="Pfam" id="PF08219">
    <property type="entry name" value="TOM13"/>
    <property type="match status" value="1"/>
</dbReference>
<evidence type="ECO:0000313" key="2">
    <source>
        <dbReference type="EMBL" id="VEU21924.1"/>
    </source>
</evidence>
<dbReference type="GO" id="GO:0045040">
    <property type="term" value="P:protein insertion into mitochondrial outer membrane"/>
    <property type="evidence" value="ECO:0007669"/>
    <property type="project" value="TreeGrafter"/>
</dbReference>
<dbReference type="EMBL" id="CAACVR010000014">
    <property type="protein sequence ID" value="VEU21924.1"/>
    <property type="molecule type" value="Genomic_DNA"/>
</dbReference>
<keyword evidence="3" id="KW-1185">Reference proteome</keyword>
<feature type="region of interest" description="Disordered" evidence="1">
    <location>
        <begin position="17"/>
        <end position="48"/>
    </location>
</feature>
<dbReference type="GO" id="GO:0070096">
    <property type="term" value="P:mitochondrial outer membrane translocase complex assembly"/>
    <property type="evidence" value="ECO:0007669"/>
    <property type="project" value="TreeGrafter"/>
</dbReference>
<dbReference type="AlphaFoldDB" id="A0A448YLV5"/>
<evidence type="ECO:0000313" key="3">
    <source>
        <dbReference type="Proteomes" id="UP000290900"/>
    </source>
</evidence>
<feature type="compositionally biased region" description="Acidic residues" evidence="1">
    <location>
        <begin position="37"/>
        <end position="48"/>
    </location>
</feature>
<dbReference type="FunCoup" id="A0A448YLV5">
    <property type="interactions" value="22"/>
</dbReference>
<organism evidence="2 3">
    <name type="scientific">Brettanomyces naardenensis</name>
    <name type="common">Yeast</name>
    <dbReference type="NCBI Taxonomy" id="13370"/>
    <lineage>
        <taxon>Eukaryota</taxon>
        <taxon>Fungi</taxon>
        <taxon>Dikarya</taxon>
        <taxon>Ascomycota</taxon>
        <taxon>Saccharomycotina</taxon>
        <taxon>Pichiomycetes</taxon>
        <taxon>Pichiales</taxon>
        <taxon>Pichiaceae</taxon>
        <taxon>Brettanomyces</taxon>
    </lineage>
</organism>
<accession>A0A448YLV5</accession>
<name>A0A448YLV5_BRENA</name>
<dbReference type="PANTHER" id="PTHR28241">
    <property type="entry name" value="MITOCHONDRIAL IMPORT PROTEIN 1"/>
    <property type="match status" value="1"/>
</dbReference>
<reference evidence="2 3" key="1">
    <citation type="submission" date="2018-12" db="EMBL/GenBank/DDBJ databases">
        <authorList>
            <person name="Tiukova I."/>
            <person name="Dainat J."/>
        </authorList>
    </citation>
    <scope>NUCLEOTIDE SEQUENCE [LARGE SCALE GENOMIC DNA]</scope>
</reference>
<dbReference type="InterPro" id="IPR013262">
    <property type="entry name" value="OMP_MIM1/TOM13_mt"/>
</dbReference>
<dbReference type="InParanoid" id="A0A448YLV5"/>
<dbReference type="Proteomes" id="UP000290900">
    <property type="component" value="Unassembled WGS sequence"/>
</dbReference>
<dbReference type="OrthoDB" id="5529571at2759"/>
<sequence>MEEHSFENLLHEVPETVPAVTEVGKENETSGETSVEVSEDQEQVDDSLPDNVIEVGSFTSFVLKCGVNLVLPFINGVMLGFGEIFAHEIGYRYNWAGAVVSPPRRMIAERDEKDLKEGRSVLS</sequence>
<dbReference type="PANTHER" id="PTHR28241:SF1">
    <property type="entry name" value="MITOCHONDRIAL IMPORT PROTEIN 1"/>
    <property type="match status" value="1"/>
</dbReference>
<protein>
    <submittedName>
        <fullName evidence="2">DEKNAAC102916</fullName>
    </submittedName>
</protein>
<evidence type="ECO:0000256" key="1">
    <source>
        <dbReference type="SAM" id="MobiDB-lite"/>
    </source>
</evidence>
<proteinExistence type="predicted"/>
<dbReference type="GO" id="GO:0005741">
    <property type="term" value="C:mitochondrial outer membrane"/>
    <property type="evidence" value="ECO:0007669"/>
    <property type="project" value="InterPro"/>
</dbReference>
<dbReference type="STRING" id="13370.A0A448YLV5"/>